<protein>
    <submittedName>
        <fullName evidence="2">Glyoxylase, beta-lactamase superfamily II</fullName>
    </submittedName>
</protein>
<dbReference type="RefSeq" id="WP_090205462.1">
    <property type="nucleotide sequence ID" value="NZ_FOZM01000001.1"/>
</dbReference>
<name>A0A1I6M792_9RHOB</name>
<dbReference type="SUPFAM" id="SSF56281">
    <property type="entry name" value="Metallo-hydrolase/oxidoreductase"/>
    <property type="match status" value="1"/>
</dbReference>
<feature type="domain" description="Metallo-beta-lactamase" evidence="1">
    <location>
        <begin position="32"/>
        <end position="211"/>
    </location>
</feature>
<dbReference type="Pfam" id="PF17778">
    <property type="entry name" value="WHD_BLACT"/>
    <property type="match status" value="1"/>
</dbReference>
<evidence type="ECO:0000259" key="1">
    <source>
        <dbReference type="SMART" id="SM00849"/>
    </source>
</evidence>
<proteinExistence type="predicted"/>
<keyword evidence="3" id="KW-1185">Reference proteome</keyword>
<dbReference type="InterPro" id="IPR001279">
    <property type="entry name" value="Metallo-B-lactamas"/>
</dbReference>
<dbReference type="InterPro" id="IPR041516">
    <property type="entry name" value="LACTB2_WH"/>
</dbReference>
<accession>A0A1I6M792</accession>
<reference evidence="2 3" key="1">
    <citation type="submission" date="2016-10" db="EMBL/GenBank/DDBJ databases">
        <authorList>
            <person name="de Groot N.N."/>
        </authorList>
    </citation>
    <scope>NUCLEOTIDE SEQUENCE [LARGE SCALE GENOMIC DNA]</scope>
    <source>
        <strain evidence="2 3">DSM 29433</strain>
    </source>
</reference>
<dbReference type="AlphaFoldDB" id="A0A1I6M792"/>
<dbReference type="EMBL" id="FOZM01000001">
    <property type="protein sequence ID" value="SFS11382.1"/>
    <property type="molecule type" value="Genomic_DNA"/>
</dbReference>
<dbReference type="Proteomes" id="UP000198926">
    <property type="component" value="Unassembled WGS sequence"/>
</dbReference>
<dbReference type="InterPro" id="IPR036388">
    <property type="entry name" value="WH-like_DNA-bd_sf"/>
</dbReference>
<dbReference type="Gene3D" id="3.60.15.10">
    <property type="entry name" value="Ribonuclease Z/Hydroxyacylglutathione hydrolase-like"/>
    <property type="match status" value="1"/>
</dbReference>
<evidence type="ECO:0000313" key="3">
    <source>
        <dbReference type="Proteomes" id="UP000198926"/>
    </source>
</evidence>
<dbReference type="Pfam" id="PF00753">
    <property type="entry name" value="Lactamase_B"/>
    <property type="match status" value="1"/>
</dbReference>
<sequence>MTDAVVYGEPTSVASGVARIIAPNPSPMTHWGTNTFLVGTDALVVIDPGPMLEAHHTAITKAVSGRPVTHILVTHSHLDHSPLAKRLSDDLRAPICAFGPSGTGRRPIMQELADGGMIGGGEGVDPDFAPHVLLRDRDTIETGAGQITAIHTPGHYGNHMSFQWRDLVFCGDHVMGWASSLVSPPDGDLSDFLASCDTLARCDATRFLSGHGDAILDPVARLDWLVQHRQSRTDAIMHLLQGGPASAADLTIKIYHDTPAALLPAAERNVLAHLIYLTEQDRIRPIADLHAGGSFRLN</sequence>
<dbReference type="OrthoDB" id="9788263at2"/>
<evidence type="ECO:0000313" key="2">
    <source>
        <dbReference type="EMBL" id="SFS11382.1"/>
    </source>
</evidence>
<dbReference type="CDD" id="cd16278">
    <property type="entry name" value="metallo-hydrolase-like_MBL-fold"/>
    <property type="match status" value="1"/>
</dbReference>
<dbReference type="InterPro" id="IPR050662">
    <property type="entry name" value="Sec-metab_biosynth-thioest"/>
</dbReference>
<dbReference type="Gene3D" id="1.10.10.10">
    <property type="entry name" value="Winged helix-like DNA-binding domain superfamily/Winged helix DNA-binding domain"/>
    <property type="match status" value="1"/>
</dbReference>
<dbReference type="SMART" id="SM00849">
    <property type="entry name" value="Lactamase_B"/>
    <property type="match status" value="1"/>
</dbReference>
<gene>
    <name evidence="2" type="ORF">SAMN05444714_1309</name>
</gene>
<dbReference type="STRING" id="1123755.SAMN05444714_1309"/>
<dbReference type="InterPro" id="IPR036866">
    <property type="entry name" value="RibonucZ/Hydroxyglut_hydro"/>
</dbReference>
<organism evidence="2 3">
    <name type="scientific">Yoonia litorea</name>
    <dbReference type="NCBI Taxonomy" id="1123755"/>
    <lineage>
        <taxon>Bacteria</taxon>
        <taxon>Pseudomonadati</taxon>
        <taxon>Pseudomonadota</taxon>
        <taxon>Alphaproteobacteria</taxon>
        <taxon>Rhodobacterales</taxon>
        <taxon>Paracoccaceae</taxon>
        <taxon>Yoonia</taxon>
    </lineage>
</organism>
<dbReference type="PANTHER" id="PTHR23131">
    <property type="entry name" value="ENDORIBONUCLEASE LACTB2"/>
    <property type="match status" value="1"/>
</dbReference>
<dbReference type="PANTHER" id="PTHR23131:SF0">
    <property type="entry name" value="ENDORIBONUCLEASE LACTB2"/>
    <property type="match status" value="1"/>
</dbReference>